<evidence type="ECO:0000256" key="3">
    <source>
        <dbReference type="ARBA" id="ARBA00006801"/>
    </source>
</evidence>
<comment type="catalytic activity">
    <reaction evidence="14">
        <text>N(6),N(6),N(6)-trimethyl-L-lysyl(4)-[histone H3] + 2-oxoglutarate + O2 = N(6),N(6)-dimethyl-L-lysyl(4)-[histone H3] + formaldehyde + succinate + CO2</text>
        <dbReference type="Rhea" id="RHEA:60212"/>
        <dbReference type="Rhea" id="RHEA-COMP:15537"/>
        <dbReference type="Rhea" id="RHEA-COMP:15540"/>
        <dbReference type="ChEBI" id="CHEBI:15379"/>
        <dbReference type="ChEBI" id="CHEBI:16526"/>
        <dbReference type="ChEBI" id="CHEBI:16810"/>
        <dbReference type="ChEBI" id="CHEBI:16842"/>
        <dbReference type="ChEBI" id="CHEBI:30031"/>
        <dbReference type="ChEBI" id="CHEBI:61961"/>
        <dbReference type="ChEBI" id="CHEBI:61976"/>
    </reaction>
    <physiologicalReaction direction="left-to-right" evidence="14">
        <dbReference type="Rhea" id="RHEA:60213"/>
    </physiologicalReaction>
</comment>
<dbReference type="GO" id="GO:0046872">
    <property type="term" value="F:metal ion binding"/>
    <property type="evidence" value="ECO:0007669"/>
    <property type="project" value="UniProtKB-KW"/>
</dbReference>
<reference evidence="17" key="1">
    <citation type="submission" date="2022-04" db="EMBL/GenBank/DDBJ databases">
        <title>Carnegiea gigantea Genome sequencing and assembly v2.</title>
        <authorList>
            <person name="Copetti D."/>
            <person name="Sanderson M.J."/>
            <person name="Burquez A."/>
            <person name="Wojciechowski M.F."/>
        </authorList>
    </citation>
    <scope>NUCLEOTIDE SEQUENCE</scope>
    <source>
        <strain evidence="17">SGP5-SGP5p</strain>
        <tissue evidence="17">Aerial part</tissue>
    </source>
</reference>
<dbReference type="Gene3D" id="2.60.120.650">
    <property type="entry name" value="Cupin"/>
    <property type="match status" value="2"/>
</dbReference>
<evidence type="ECO:0000256" key="10">
    <source>
        <dbReference type="ARBA" id="ARBA00023163"/>
    </source>
</evidence>
<dbReference type="GO" id="GO:0045814">
    <property type="term" value="P:negative regulation of gene expression, epigenetic"/>
    <property type="evidence" value="ECO:0007669"/>
    <property type="project" value="UniProtKB-ARBA"/>
</dbReference>
<dbReference type="GO" id="GO:0048731">
    <property type="term" value="P:system development"/>
    <property type="evidence" value="ECO:0007669"/>
    <property type="project" value="UniProtKB-ARBA"/>
</dbReference>
<dbReference type="Pfam" id="PF02373">
    <property type="entry name" value="JmjC"/>
    <property type="match status" value="1"/>
</dbReference>
<dbReference type="PROSITE" id="PS51184">
    <property type="entry name" value="JMJC"/>
    <property type="match status" value="1"/>
</dbReference>
<evidence type="ECO:0000256" key="9">
    <source>
        <dbReference type="ARBA" id="ARBA00023015"/>
    </source>
</evidence>
<dbReference type="PANTHER" id="PTHR10694:SF113">
    <property type="entry name" value="PROTEIN JUMONJI"/>
    <property type="match status" value="1"/>
</dbReference>
<comment type="catalytic activity">
    <reaction evidence="13">
        <text>N(6)-methyl-L-lysyl(4)-[histone H3] + 2-oxoglutarate + O2 = L-lysyl(4)-[histone H3] + formaldehyde + succinate + CO2</text>
        <dbReference type="Rhea" id="RHEA:60220"/>
        <dbReference type="Rhea" id="RHEA-COMP:15543"/>
        <dbReference type="Rhea" id="RHEA-COMP:15547"/>
        <dbReference type="ChEBI" id="CHEBI:15379"/>
        <dbReference type="ChEBI" id="CHEBI:16526"/>
        <dbReference type="ChEBI" id="CHEBI:16810"/>
        <dbReference type="ChEBI" id="CHEBI:16842"/>
        <dbReference type="ChEBI" id="CHEBI:29969"/>
        <dbReference type="ChEBI" id="CHEBI:30031"/>
        <dbReference type="ChEBI" id="CHEBI:61929"/>
    </reaction>
    <physiologicalReaction direction="left-to-right" evidence="13">
        <dbReference type="Rhea" id="RHEA:60221"/>
    </physiologicalReaction>
</comment>
<evidence type="ECO:0000259" key="16">
    <source>
        <dbReference type="PROSITE" id="PS51184"/>
    </source>
</evidence>
<dbReference type="Pfam" id="PF02928">
    <property type="entry name" value="zf-C5HC2"/>
    <property type="match status" value="1"/>
</dbReference>
<evidence type="ECO:0000256" key="5">
    <source>
        <dbReference type="ARBA" id="ARBA00022853"/>
    </source>
</evidence>
<dbReference type="GO" id="GO:0005634">
    <property type="term" value="C:nucleus"/>
    <property type="evidence" value="ECO:0007669"/>
    <property type="project" value="UniProtKB-SubCell"/>
</dbReference>
<evidence type="ECO:0000313" key="18">
    <source>
        <dbReference type="Proteomes" id="UP001153076"/>
    </source>
</evidence>
<dbReference type="InterPro" id="IPR003347">
    <property type="entry name" value="JmjC_dom"/>
</dbReference>
<feature type="compositionally biased region" description="Polar residues" evidence="15">
    <location>
        <begin position="469"/>
        <end position="480"/>
    </location>
</feature>
<keyword evidence="5" id="KW-0156">Chromatin regulator</keyword>
<comment type="cofactor">
    <cofactor evidence="1">
        <name>Fe(2+)</name>
        <dbReference type="ChEBI" id="CHEBI:29033"/>
    </cofactor>
</comment>
<feature type="compositionally biased region" description="Polar residues" evidence="15">
    <location>
        <begin position="518"/>
        <end position="539"/>
    </location>
</feature>
<evidence type="ECO:0000256" key="8">
    <source>
        <dbReference type="ARBA" id="ARBA00023004"/>
    </source>
</evidence>
<keyword evidence="10" id="KW-0804">Transcription</keyword>
<dbReference type="Gene3D" id="3.30.160.360">
    <property type="match status" value="1"/>
</dbReference>
<organism evidence="17 18">
    <name type="scientific">Carnegiea gigantea</name>
    <dbReference type="NCBI Taxonomy" id="171969"/>
    <lineage>
        <taxon>Eukaryota</taxon>
        <taxon>Viridiplantae</taxon>
        <taxon>Streptophyta</taxon>
        <taxon>Embryophyta</taxon>
        <taxon>Tracheophyta</taxon>
        <taxon>Spermatophyta</taxon>
        <taxon>Magnoliopsida</taxon>
        <taxon>eudicotyledons</taxon>
        <taxon>Gunneridae</taxon>
        <taxon>Pentapetalae</taxon>
        <taxon>Caryophyllales</taxon>
        <taxon>Cactineae</taxon>
        <taxon>Cactaceae</taxon>
        <taxon>Cactoideae</taxon>
        <taxon>Echinocereeae</taxon>
        <taxon>Carnegiea</taxon>
    </lineage>
</organism>
<dbReference type="SMART" id="SM00542">
    <property type="entry name" value="FYRC"/>
    <property type="match status" value="1"/>
</dbReference>
<dbReference type="AlphaFoldDB" id="A0A9Q1L115"/>
<dbReference type="PANTHER" id="PTHR10694">
    <property type="entry name" value="LYSINE-SPECIFIC DEMETHYLASE"/>
    <property type="match status" value="1"/>
</dbReference>
<keyword evidence="6" id="KW-0223">Dioxygenase</keyword>
<dbReference type="Pfam" id="PF05965">
    <property type="entry name" value="FYRC"/>
    <property type="match status" value="1"/>
</dbReference>
<evidence type="ECO:0000256" key="12">
    <source>
        <dbReference type="ARBA" id="ARBA00050619"/>
    </source>
</evidence>
<evidence type="ECO:0000256" key="1">
    <source>
        <dbReference type="ARBA" id="ARBA00001954"/>
    </source>
</evidence>
<evidence type="ECO:0000256" key="11">
    <source>
        <dbReference type="ARBA" id="ARBA00023242"/>
    </source>
</evidence>
<keyword evidence="8" id="KW-0408">Iron</keyword>
<evidence type="ECO:0000256" key="7">
    <source>
        <dbReference type="ARBA" id="ARBA00023002"/>
    </source>
</evidence>
<dbReference type="GO" id="GO:0051093">
    <property type="term" value="P:negative regulation of developmental process"/>
    <property type="evidence" value="ECO:0007669"/>
    <property type="project" value="UniProtKB-ARBA"/>
</dbReference>
<evidence type="ECO:0000313" key="17">
    <source>
        <dbReference type="EMBL" id="KAJ8452436.1"/>
    </source>
</evidence>
<name>A0A9Q1L115_9CARY</name>
<keyword evidence="9" id="KW-0805">Transcription regulation</keyword>
<dbReference type="InterPro" id="IPR003888">
    <property type="entry name" value="FYrich_N"/>
</dbReference>
<comment type="similarity">
    <text evidence="3">Belongs to the JARID1 histone demethylase family.</text>
</comment>
<dbReference type="PROSITE" id="PS51542">
    <property type="entry name" value="FYRN"/>
    <property type="match status" value="1"/>
</dbReference>
<evidence type="ECO:0000256" key="14">
    <source>
        <dbReference type="ARBA" id="ARBA00051640"/>
    </source>
</evidence>
<feature type="region of interest" description="Disordered" evidence="15">
    <location>
        <begin position="502"/>
        <end position="567"/>
    </location>
</feature>
<dbReference type="EMBL" id="JAKOGI010000004">
    <property type="protein sequence ID" value="KAJ8452436.1"/>
    <property type="molecule type" value="Genomic_DNA"/>
</dbReference>
<keyword evidence="7" id="KW-0560">Oxidoreductase</keyword>
<dbReference type="GO" id="GO:0034647">
    <property type="term" value="F:histone H3K4me/H3K4me2/H3K4me3 demethylase activity"/>
    <property type="evidence" value="ECO:0007669"/>
    <property type="project" value="TreeGrafter"/>
</dbReference>
<feature type="domain" description="JmjC" evidence="16">
    <location>
        <begin position="73"/>
        <end position="256"/>
    </location>
</feature>
<feature type="region of interest" description="Disordered" evidence="15">
    <location>
        <begin position="458"/>
        <end position="487"/>
    </location>
</feature>
<evidence type="ECO:0000256" key="4">
    <source>
        <dbReference type="ARBA" id="ARBA00022723"/>
    </source>
</evidence>
<dbReference type="InterPro" id="IPR003889">
    <property type="entry name" value="FYrich_C"/>
</dbReference>
<comment type="caution">
    <text evidence="17">The sequence shown here is derived from an EMBL/GenBank/DDBJ whole genome shotgun (WGS) entry which is preliminary data.</text>
</comment>
<accession>A0A9Q1L115</accession>
<dbReference type="Proteomes" id="UP001153076">
    <property type="component" value="Unassembled WGS sequence"/>
</dbReference>
<comment type="subcellular location">
    <subcellularLocation>
        <location evidence="2">Nucleus</location>
    </subcellularLocation>
</comment>
<keyword evidence="18" id="KW-1185">Reference proteome</keyword>
<dbReference type="GO" id="GO:0000785">
    <property type="term" value="C:chromatin"/>
    <property type="evidence" value="ECO:0007669"/>
    <property type="project" value="TreeGrafter"/>
</dbReference>
<gene>
    <name evidence="17" type="ORF">Cgig2_000025</name>
</gene>
<dbReference type="SMART" id="SM00541">
    <property type="entry name" value="FYRN"/>
    <property type="match status" value="1"/>
</dbReference>
<keyword evidence="4" id="KW-0479">Metal-binding</keyword>
<evidence type="ECO:0000256" key="2">
    <source>
        <dbReference type="ARBA" id="ARBA00004123"/>
    </source>
</evidence>
<dbReference type="FunFam" id="3.30.160.360:FF:000005">
    <property type="entry name" value="Putative lysine-specific demethylase JMJ16"/>
    <property type="match status" value="1"/>
</dbReference>
<proteinExistence type="inferred from homology"/>
<comment type="catalytic activity">
    <reaction evidence="12">
        <text>N(6),N(6)-dimethyl-L-lysyl(4)-[histone H3] + 2-oxoglutarate + O2 = N(6)-methyl-L-lysyl(4)-[histone H3] + formaldehyde + succinate + CO2</text>
        <dbReference type="Rhea" id="RHEA:60216"/>
        <dbReference type="Rhea" id="RHEA-COMP:15540"/>
        <dbReference type="Rhea" id="RHEA-COMP:15543"/>
        <dbReference type="ChEBI" id="CHEBI:15379"/>
        <dbReference type="ChEBI" id="CHEBI:16526"/>
        <dbReference type="ChEBI" id="CHEBI:16810"/>
        <dbReference type="ChEBI" id="CHEBI:16842"/>
        <dbReference type="ChEBI" id="CHEBI:30031"/>
        <dbReference type="ChEBI" id="CHEBI:61929"/>
        <dbReference type="ChEBI" id="CHEBI:61976"/>
    </reaction>
    <physiologicalReaction direction="left-to-right" evidence="12">
        <dbReference type="Rhea" id="RHEA:60217"/>
    </physiologicalReaction>
</comment>
<dbReference type="SMART" id="SM00558">
    <property type="entry name" value="JmjC"/>
    <property type="match status" value="1"/>
</dbReference>
<evidence type="ECO:0000256" key="13">
    <source>
        <dbReference type="ARBA" id="ARBA00050935"/>
    </source>
</evidence>
<dbReference type="InterPro" id="IPR004198">
    <property type="entry name" value="Znf_C5HC2"/>
</dbReference>
<dbReference type="OrthoDB" id="1678912at2759"/>
<dbReference type="SUPFAM" id="SSF51197">
    <property type="entry name" value="Clavaminate synthase-like"/>
    <property type="match status" value="1"/>
</dbReference>
<evidence type="ECO:0000256" key="6">
    <source>
        <dbReference type="ARBA" id="ARBA00022964"/>
    </source>
</evidence>
<sequence length="940" mass="104249">MLKNGGKCVVGSGKNFEQGEAGFGFEPGPEFTLDAFQRYADDFKAQYFRSDNCTESGVERVGSNEKWEPSVEAIEGEYWRVVEKPTEEIEVLYGADLETGVFGSGFPKTSGQGCSTSDEEYVNAGWNLNNLPRLPHVEDHHLYSLNYMHFGAPKMWYGVPGNDAIKLEDAMKKHLPDLFDEQPDLLHKLVTQLSPSILKSAGVPVYRCVQNAGEFVLTFPRAYHAGFNCGFNCAEAVNVAPIDWFPHGQTAVELYREQGRKTTISHDKLLLGAAREAVKANWELNLLRKNTIDNLRWKDVCGREGILAKSLRARVETENVRREFLCKNSKVLKMESSFDSATERECSVCFFDLHLSAAGCRCSPDRFACLNHAQQLCSCGWDDKYFLFRYDMTELNLLVDALEGKLSAIYRWARLDLGLALSSCISKDTGQVVGITGAYSEHPGENFANRANSLPSITSKGKDVIPKTPNDSASSIGKTPSEQKGKLPDTVLALEATRIPPIKLSRHAKRKNDPAHQIIQTDTSCNQKRSVGMESQTKLSHGHNDVICLSDDEDGQSNKLPSGVGNDIGRDCPDVPEMVEVSDHKLNLCDLANAALAAEADLNLMSGGQKDDCFSCSTSPKNENDAKCETAGLSDEQNLSCHQGSIVSSVEKRDPDACTPDSSIQNLNCAPSVGHSVKLRDESTIQRSEMKLLDDTRVFPGSPSCSQSSVDKCHRQKGPRIAKVVRRINCNVELLEAGTVIPGNLWSNSRAIFPKGFKSRVRYINISDPTNMCNYVSEIINGESRGPLFMVYLEHCPSEIFVNVSPTKCWEMVRERVNQEINKQHKLGTIKLPPLQPPGSLDGLEMFGFTSPAIVQAIEALDKNRVCSEYWNTRPLAQISHRFQPRGHNLSPGCNNSDTLLKQLFKKANPEELHSLMEILLNNHNVATCLLNEELNNRSM</sequence>
<dbReference type="PROSITE" id="PS51543">
    <property type="entry name" value="FYRC"/>
    <property type="match status" value="1"/>
</dbReference>
<evidence type="ECO:0000256" key="15">
    <source>
        <dbReference type="SAM" id="MobiDB-lite"/>
    </source>
</evidence>
<protein>
    <recommendedName>
        <fullName evidence="16">JmjC domain-containing protein</fullName>
    </recommendedName>
</protein>
<dbReference type="Pfam" id="PF05964">
    <property type="entry name" value="FYRN"/>
    <property type="match status" value="1"/>
</dbReference>
<keyword evidence="11" id="KW-0539">Nucleus</keyword>